<evidence type="ECO:0000256" key="1">
    <source>
        <dbReference type="SAM" id="SignalP"/>
    </source>
</evidence>
<dbReference type="RefSeq" id="WP_215434966.1">
    <property type="nucleotide sequence ID" value="NZ_AP025943.1"/>
</dbReference>
<proteinExistence type="predicted"/>
<dbReference type="EMBL" id="AP025943">
    <property type="protein sequence ID" value="BDL42579.1"/>
    <property type="molecule type" value="Genomic_DNA"/>
</dbReference>
<accession>A0ABN6QG22</accession>
<feature type="chain" id="PRO_5045273475" evidence="1">
    <location>
        <begin position="21"/>
        <end position="282"/>
    </location>
</feature>
<gene>
    <name evidence="2" type="ORF">Abiwalacus_01530</name>
</gene>
<feature type="signal peptide" evidence="1">
    <location>
        <begin position="1"/>
        <end position="20"/>
    </location>
</feature>
<protein>
    <submittedName>
        <fullName evidence="2">Uncharacterized protein</fullName>
    </submittedName>
</protein>
<dbReference type="Proteomes" id="UP001062263">
    <property type="component" value="Chromosome"/>
</dbReference>
<reference evidence="2" key="1">
    <citation type="submission" date="2022-06" db="EMBL/GenBank/DDBJ databases">
        <title>Akkermansia biwalacus sp. nov., an anaerobic mucin-degrading bacterium isolated from human intestine.</title>
        <authorList>
            <person name="Kobayashi Y."/>
            <person name="Inoue S."/>
            <person name="Kawahara T."/>
            <person name="Kohda N."/>
        </authorList>
    </citation>
    <scope>NUCLEOTIDE SEQUENCE</scope>
    <source>
        <strain evidence="2">WON2089</strain>
    </source>
</reference>
<evidence type="ECO:0000313" key="2">
    <source>
        <dbReference type="EMBL" id="BDL42579.1"/>
    </source>
</evidence>
<keyword evidence="3" id="KW-1185">Reference proteome</keyword>
<keyword evidence="1" id="KW-0732">Signal</keyword>
<sequence>MNKCYLLFFFLFLPFFSGSATPRQERLPLPSVIRNPDKQNPELLRLQKLLDNGQLILFYQGADKMRKEAKRYRKKDVTPQELTDGLFLCYMIAKAPFLDLNDYNNVEWVSEYSDLDHTVKEFMSNSIPFIALTDKNSKLPNKEEALRFYLSAAALVLKQFHSQVDYAFKATEICADMLIDYASDMSGEQETRLFNTTSARGARSNNAQYIIKSKERGFIRELMTCFPTKAREVRKYLNLAGYEDKEIPALLDRTVGRVPEAAYLYKGLPRQRNEHGGKDYLR</sequence>
<evidence type="ECO:0000313" key="3">
    <source>
        <dbReference type="Proteomes" id="UP001062263"/>
    </source>
</evidence>
<name>A0ABN6QG22_9BACT</name>
<organism evidence="2 3">
    <name type="scientific">Akkermansia biwaensis</name>
    <dbReference type="NCBI Taxonomy" id="2946555"/>
    <lineage>
        <taxon>Bacteria</taxon>
        <taxon>Pseudomonadati</taxon>
        <taxon>Verrucomicrobiota</taxon>
        <taxon>Verrucomicrobiia</taxon>
        <taxon>Verrucomicrobiales</taxon>
        <taxon>Akkermansiaceae</taxon>
        <taxon>Akkermansia</taxon>
    </lineage>
</organism>